<evidence type="ECO:0000313" key="5">
    <source>
        <dbReference type="EMBL" id="GFR01795.1"/>
    </source>
</evidence>
<evidence type="ECO:0000259" key="4">
    <source>
        <dbReference type="Pfam" id="PF21773"/>
    </source>
</evidence>
<dbReference type="OrthoDB" id="6435400at2759"/>
<dbReference type="PANTHER" id="PTHR21694:SF18">
    <property type="entry name" value="COILED-COIL DOMAIN-CONTAINING PROTEIN 63"/>
    <property type="match status" value="1"/>
</dbReference>
<dbReference type="Pfam" id="PF21773">
    <property type="entry name" value="ODAD1_CC"/>
    <property type="match status" value="1"/>
</dbReference>
<name>A0A8X6L9T0_TRICU</name>
<sequence>MRNEYAKKKRNVPRKAPEFVLLDNMSNRMNQIEKRICSLQQENKEIRESIMDLRIFLKQYKKFEIEFREKIKHMANEAQMHLDRAVQTYEEREEFMSKRDIYKDRCAQDLRKIAINENSLNLILENTKDFEEFGTLQKQERSDSRIAITGDLIEQGVTGLEPALNKVQKLHSAIVASSGKETPKEMEDHFKLTDHQANSMFSYLEELLKMVHHTQYIIDDVRDKNQSLLINLSDQERRLRWEIKEMKDTVEQSQSEADAAMVSKDQARGELNELLQKVHSLYLKCTSDMKAKLSTDQKDEEEADESLGSEKEETIDTLQDKEIDDSNAVDFNENFERKVLELLTLLEYIRMKVSFVHMHSAVF</sequence>
<feature type="compositionally biased region" description="Basic and acidic residues" evidence="3">
    <location>
        <begin position="308"/>
        <end position="320"/>
    </location>
</feature>
<organism evidence="5 6">
    <name type="scientific">Trichonephila clavata</name>
    <name type="common">Joro spider</name>
    <name type="synonym">Nephila clavata</name>
    <dbReference type="NCBI Taxonomy" id="2740835"/>
    <lineage>
        <taxon>Eukaryota</taxon>
        <taxon>Metazoa</taxon>
        <taxon>Ecdysozoa</taxon>
        <taxon>Arthropoda</taxon>
        <taxon>Chelicerata</taxon>
        <taxon>Arachnida</taxon>
        <taxon>Araneae</taxon>
        <taxon>Araneomorphae</taxon>
        <taxon>Entelegynae</taxon>
        <taxon>Araneoidea</taxon>
        <taxon>Nephilidae</taxon>
        <taxon>Trichonephila</taxon>
    </lineage>
</organism>
<dbReference type="EMBL" id="BMAO01025316">
    <property type="protein sequence ID" value="GFR01795.1"/>
    <property type="molecule type" value="Genomic_DNA"/>
</dbReference>
<protein>
    <recommendedName>
        <fullName evidence="4">ODAD1 central coiled coil region domain-containing protein</fullName>
    </recommendedName>
</protein>
<proteinExistence type="predicted"/>
<dbReference type="PANTHER" id="PTHR21694">
    <property type="entry name" value="COILED-COIL DOMAIN-CONTAINING PROTEIN 63"/>
    <property type="match status" value="1"/>
</dbReference>
<feature type="compositionally biased region" description="Acidic residues" evidence="3">
    <location>
        <begin position="298"/>
        <end position="307"/>
    </location>
</feature>
<evidence type="ECO:0000256" key="1">
    <source>
        <dbReference type="ARBA" id="ARBA00023054"/>
    </source>
</evidence>
<evidence type="ECO:0000256" key="2">
    <source>
        <dbReference type="SAM" id="Coils"/>
    </source>
</evidence>
<gene>
    <name evidence="5" type="primary">AVEN_69274_1</name>
    <name evidence="5" type="ORF">TNCT_137931</name>
</gene>
<feature type="region of interest" description="Disordered" evidence="3">
    <location>
        <begin position="293"/>
        <end position="320"/>
    </location>
</feature>
<keyword evidence="1 2" id="KW-0175">Coiled coil</keyword>
<comment type="caution">
    <text evidence="5">The sequence shown here is derived from an EMBL/GenBank/DDBJ whole genome shotgun (WGS) entry which is preliminary data.</text>
</comment>
<evidence type="ECO:0000256" key="3">
    <source>
        <dbReference type="SAM" id="MobiDB-lite"/>
    </source>
</evidence>
<feature type="coiled-coil region" evidence="2">
    <location>
        <begin position="218"/>
        <end position="284"/>
    </location>
</feature>
<reference evidence="5" key="1">
    <citation type="submission" date="2020-07" db="EMBL/GenBank/DDBJ databases">
        <title>Multicomponent nature underlies the extraordinary mechanical properties of spider dragline silk.</title>
        <authorList>
            <person name="Kono N."/>
            <person name="Nakamura H."/>
            <person name="Mori M."/>
            <person name="Yoshida Y."/>
            <person name="Ohtoshi R."/>
            <person name="Malay A.D."/>
            <person name="Moran D.A.P."/>
            <person name="Tomita M."/>
            <person name="Numata K."/>
            <person name="Arakawa K."/>
        </authorList>
    </citation>
    <scope>NUCLEOTIDE SEQUENCE</scope>
</reference>
<feature type="domain" description="ODAD1 central coiled coil region" evidence="4">
    <location>
        <begin position="24"/>
        <end position="289"/>
    </location>
</feature>
<dbReference type="InterPro" id="IPR051876">
    <property type="entry name" value="ODA-DC/CCD"/>
</dbReference>
<keyword evidence="6" id="KW-1185">Reference proteome</keyword>
<accession>A0A8X6L9T0</accession>
<dbReference type="Proteomes" id="UP000887116">
    <property type="component" value="Unassembled WGS sequence"/>
</dbReference>
<dbReference type="InterPro" id="IPR049258">
    <property type="entry name" value="ODAD1_CC"/>
</dbReference>
<evidence type="ECO:0000313" key="6">
    <source>
        <dbReference type="Proteomes" id="UP000887116"/>
    </source>
</evidence>
<dbReference type="AlphaFoldDB" id="A0A8X6L9T0"/>